<dbReference type="Proteomes" id="UP001216510">
    <property type="component" value="Chromosome"/>
</dbReference>
<organism evidence="2 3">
    <name type="scientific">Pseudoduganella chitinolytica</name>
    <dbReference type="NCBI Taxonomy" id="34070"/>
    <lineage>
        <taxon>Bacteria</taxon>
        <taxon>Pseudomonadati</taxon>
        <taxon>Pseudomonadota</taxon>
        <taxon>Betaproteobacteria</taxon>
        <taxon>Burkholderiales</taxon>
        <taxon>Oxalobacteraceae</taxon>
        <taxon>Telluria group</taxon>
        <taxon>Pseudoduganella</taxon>
    </lineage>
</organism>
<reference evidence="2 3" key="1">
    <citation type="submission" date="2023-02" db="EMBL/GenBank/DDBJ databases">
        <title>Gemone sequence of Telluria chitinolytica ACM 3522T.</title>
        <authorList>
            <person name="Frediansyah A."/>
            <person name="Miess H."/>
            <person name="Gross H."/>
        </authorList>
    </citation>
    <scope>NUCLEOTIDE SEQUENCE [LARGE SCALE GENOMIC DNA]</scope>
    <source>
        <strain evidence="2 3">ACM 3522</strain>
    </source>
</reference>
<evidence type="ECO:0000313" key="2">
    <source>
        <dbReference type="EMBL" id="WEF30634.1"/>
    </source>
</evidence>
<name>A0ABY8B8E7_9BURK</name>
<dbReference type="EMBL" id="CP119083">
    <property type="protein sequence ID" value="WEF30634.1"/>
    <property type="molecule type" value="Genomic_DNA"/>
</dbReference>
<evidence type="ECO:0000256" key="1">
    <source>
        <dbReference type="SAM" id="MobiDB-lite"/>
    </source>
</evidence>
<sequence>MTPAFAEFTRQYHLTGREKADGYDWTAFAGLADDEKPVVFDMLEQELPWASDWFFALDPARALVVAQRIEPGLRGRSGAHWLQQQIVRYAGDLRYQRHMMEDYPNYTDRNRAQVIDSLAATPANRDTIAFFKQLVTTEVQHDAVFRAGWALLSVLGVPGSTEPERHVYHRILDGFRQPEAAARLAALAQLAPYEALWHKRQTLVGAVAAAIDNNPERQHYVADLADYAPAGRPGSIRYGPRSAGAASMDSSPRGRCQASRPHAGATARLHPPAQPGPVPRSVRSHFRGPDGVRRAQDARCVPDGAGAVPAAASAGRAVAVGLRHVAAATGCGLPGRCPAAAGGNVWSISMLSCPSSTVPRNC</sequence>
<evidence type="ECO:0000313" key="3">
    <source>
        <dbReference type="Proteomes" id="UP001216510"/>
    </source>
</evidence>
<proteinExistence type="predicted"/>
<keyword evidence="3" id="KW-1185">Reference proteome</keyword>
<feature type="region of interest" description="Disordered" evidence="1">
    <location>
        <begin position="233"/>
        <end position="295"/>
    </location>
</feature>
<protein>
    <submittedName>
        <fullName evidence="2">Uncharacterized protein</fullName>
    </submittedName>
</protein>
<accession>A0ABY8B8E7</accession>
<gene>
    <name evidence="2" type="ORF">PX653_14215</name>
</gene>
<dbReference type="RefSeq" id="WP_277413431.1">
    <property type="nucleotide sequence ID" value="NZ_CP119083.1"/>
</dbReference>